<dbReference type="AlphaFoldDB" id="A0A2T0SLB8"/>
<protein>
    <submittedName>
        <fullName evidence="2">Uncharacterized protein</fullName>
    </submittedName>
</protein>
<accession>A0A2T0SLB8</accession>
<feature type="transmembrane region" description="Helical" evidence="1">
    <location>
        <begin position="170"/>
        <end position="188"/>
    </location>
</feature>
<feature type="transmembrane region" description="Helical" evidence="1">
    <location>
        <begin position="228"/>
        <end position="246"/>
    </location>
</feature>
<keyword evidence="1" id="KW-0812">Transmembrane</keyword>
<dbReference type="OrthoDB" id="5457281at2"/>
<dbReference type="RefSeq" id="WP_106139492.1">
    <property type="nucleotide sequence ID" value="NZ_PVTE01000018.1"/>
</dbReference>
<keyword evidence="1" id="KW-1133">Transmembrane helix</keyword>
<feature type="transmembrane region" description="Helical" evidence="1">
    <location>
        <begin position="116"/>
        <end position="139"/>
    </location>
</feature>
<keyword evidence="3" id="KW-1185">Reference proteome</keyword>
<evidence type="ECO:0000313" key="2">
    <source>
        <dbReference type="EMBL" id="PRY34204.1"/>
    </source>
</evidence>
<feature type="transmembrane region" description="Helical" evidence="1">
    <location>
        <begin position="200"/>
        <end position="222"/>
    </location>
</feature>
<reference evidence="2 3" key="1">
    <citation type="submission" date="2018-03" db="EMBL/GenBank/DDBJ databases">
        <title>Genomic Encyclopedia of Archaeal and Bacterial Type Strains, Phase II (KMG-II): from individual species to whole genera.</title>
        <authorList>
            <person name="Goeker M."/>
        </authorList>
    </citation>
    <scope>NUCLEOTIDE SEQUENCE [LARGE SCALE GENOMIC DNA]</scope>
    <source>
        <strain evidence="2 3">DSM 28354</strain>
    </source>
</reference>
<feature type="transmembrane region" description="Helical" evidence="1">
    <location>
        <begin position="146"/>
        <end position="164"/>
    </location>
</feature>
<gene>
    <name evidence="2" type="ORF">CLV58_11876</name>
</gene>
<sequence length="250" mass="27179">MNIVLIKVTLMPVVMAVVTLASRKWGHKTGGLIASLPWIAGPILLFFILEQGKAFGLQSVPGILTGVVSLVGFCYSYARLASRFSWLPTLLLSYVVYCLVALALRPIQIGLWTGYGMAMGSILLGLYAWPTPALTTVAVRRLPYDLLLRMVAATLFVLGITELAHRIGPTWSGILTPFPVITSILAVFTHYTQGHSATVLLLRGSLLGFLGYTTFLFLQAFLLPELSIGLSFLLALLVNILMSVVVSKLR</sequence>
<feature type="transmembrane region" description="Helical" evidence="1">
    <location>
        <begin position="29"/>
        <end position="49"/>
    </location>
</feature>
<keyword evidence="1" id="KW-0472">Membrane</keyword>
<dbReference type="EMBL" id="PVTE01000018">
    <property type="protein sequence ID" value="PRY34204.1"/>
    <property type="molecule type" value="Genomic_DNA"/>
</dbReference>
<feature type="transmembrane region" description="Helical" evidence="1">
    <location>
        <begin position="55"/>
        <end position="77"/>
    </location>
</feature>
<evidence type="ECO:0000256" key="1">
    <source>
        <dbReference type="SAM" id="Phobius"/>
    </source>
</evidence>
<organism evidence="2 3">
    <name type="scientific">Spirosoma oryzae</name>
    <dbReference type="NCBI Taxonomy" id="1469603"/>
    <lineage>
        <taxon>Bacteria</taxon>
        <taxon>Pseudomonadati</taxon>
        <taxon>Bacteroidota</taxon>
        <taxon>Cytophagia</taxon>
        <taxon>Cytophagales</taxon>
        <taxon>Cytophagaceae</taxon>
        <taxon>Spirosoma</taxon>
    </lineage>
</organism>
<feature type="transmembrane region" description="Helical" evidence="1">
    <location>
        <begin position="84"/>
        <end position="104"/>
    </location>
</feature>
<dbReference type="Proteomes" id="UP000238375">
    <property type="component" value="Unassembled WGS sequence"/>
</dbReference>
<evidence type="ECO:0000313" key="3">
    <source>
        <dbReference type="Proteomes" id="UP000238375"/>
    </source>
</evidence>
<proteinExistence type="predicted"/>
<comment type="caution">
    <text evidence="2">The sequence shown here is derived from an EMBL/GenBank/DDBJ whole genome shotgun (WGS) entry which is preliminary data.</text>
</comment>
<name>A0A2T0SLB8_9BACT</name>